<dbReference type="InterPro" id="IPR002112">
    <property type="entry name" value="Leuzip_Jun"/>
</dbReference>
<evidence type="ECO:0000259" key="6">
    <source>
        <dbReference type="PROSITE" id="PS50217"/>
    </source>
</evidence>
<dbReference type="InterPro" id="IPR051027">
    <property type="entry name" value="bZIP_transcription_factors"/>
</dbReference>
<evidence type="ECO:0000313" key="7">
    <source>
        <dbReference type="EMBL" id="EXK75875.1"/>
    </source>
</evidence>
<dbReference type="PROSITE" id="PS50217">
    <property type="entry name" value="BZIP"/>
    <property type="match status" value="1"/>
</dbReference>
<gene>
    <name evidence="7" type="ORF">FOQG_19361</name>
</gene>
<proteinExistence type="predicted"/>
<name>X0B185_FUSOX</name>
<evidence type="ECO:0000256" key="2">
    <source>
        <dbReference type="ARBA" id="ARBA00023015"/>
    </source>
</evidence>
<dbReference type="GO" id="GO:0005634">
    <property type="term" value="C:nucleus"/>
    <property type="evidence" value="ECO:0007669"/>
    <property type="project" value="UniProtKB-SubCell"/>
</dbReference>
<organism evidence="7 8">
    <name type="scientific">Fusarium oxysporum f. sp. raphani 54005</name>
    <dbReference type="NCBI Taxonomy" id="1089458"/>
    <lineage>
        <taxon>Eukaryota</taxon>
        <taxon>Fungi</taxon>
        <taxon>Dikarya</taxon>
        <taxon>Ascomycota</taxon>
        <taxon>Pezizomycotina</taxon>
        <taxon>Sordariomycetes</taxon>
        <taxon>Hypocreomycetidae</taxon>
        <taxon>Hypocreales</taxon>
        <taxon>Nectriaceae</taxon>
        <taxon>Fusarium</taxon>
        <taxon>Fusarium oxysporum species complex</taxon>
    </lineage>
</organism>
<dbReference type="PANTHER" id="PTHR19304">
    <property type="entry name" value="CYCLIC-AMP RESPONSE ELEMENT BINDING PROTEIN"/>
    <property type="match status" value="1"/>
</dbReference>
<keyword evidence="2" id="KW-0805">Transcription regulation</keyword>
<dbReference type="Proteomes" id="UP000030663">
    <property type="component" value="Unassembled WGS sequence"/>
</dbReference>
<evidence type="ECO:0000256" key="4">
    <source>
        <dbReference type="ARBA" id="ARBA00023163"/>
    </source>
</evidence>
<feature type="domain" description="BZIP" evidence="6">
    <location>
        <begin position="6"/>
        <end position="69"/>
    </location>
</feature>
<dbReference type="AlphaFoldDB" id="X0B185"/>
<keyword evidence="5" id="KW-0539">Nucleus</keyword>
<evidence type="ECO:0000256" key="3">
    <source>
        <dbReference type="ARBA" id="ARBA00023125"/>
    </source>
</evidence>
<reference evidence="7 8" key="1">
    <citation type="submission" date="2011-11" db="EMBL/GenBank/DDBJ databases">
        <title>The Genome Sequence of Fusarium oxysporum PHW815.</title>
        <authorList>
            <consortium name="The Broad Institute Genome Sequencing Platform"/>
            <person name="Ma L.-J."/>
            <person name="Gale L.R."/>
            <person name="Schwartz D.C."/>
            <person name="Zhou S."/>
            <person name="Corby-Kistler H."/>
            <person name="Young S.K."/>
            <person name="Zeng Q."/>
            <person name="Gargeya S."/>
            <person name="Fitzgerald M."/>
            <person name="Haas B."/>
            <person name="Abouelleil A."/>
            <person name="Alvarado L."/>
            <person name="Arachchi H.M."/>
            <person name="Berlin A."/>
            <person name="Brown A."/>
            <person name="Chapman S.B."/>
            <person name="Chen Z."/>
            <person name="Dunbar C."/>
            <person name="Freedman E."/>
            <person name="Gearin G."/>
            <person name="Goldberg J."/>
            <person name="Griggs A."/>
            <person name="Gujja S."/>
            <person name="Heiman D."/>
            <person name="Howarth C."/>
            <person name="Larson L."/>
            <person name="Lui A."/>
            <person name="MacDonald P.J.P."/>
            <person name="Montmayeur A."/>
            <person name="Murphy C."/>
            <person name="Neiman D."/>
            <person name="Pearson M."/>
            <person name="Priest M."/>
            <person name="Roberts A."/>
            <person name="Saif S."/>
            <person name="Shea T."/>
            <person name="Shenoy N."/>
            <person name="Sisk P."/>
            <person name="Stolte C."/>
            <person name="Sykes S."/>
            <person name="Wortman J."/>
            <person name="Nusbaum C."/>
            <person name="Birren B."/>
        </authorList>
    </citation>
    <scope>NUCLEOTIDE SEQUENCE [LARGE SCALE GENOMIC DNA]</scope>
    <source>
        <strain evidence="7 8">54005</strain>
    </source>
</reference>
<keyword evidence="8" id="KW-1185">Reference proteome</keyword>
<evidence type="ECO:0000313" key="8">
    <source>
        <dbReference type="Proteomes" id="UP000030663"/>
    </source>
</evidence>
<accession>X0B185</accession>
<protein>
    <recommendedName>
        <fullName evidence="6">BZIP domain-containing protein</fullName>
    </recommendedName>
</protein>
<evidence type="ECO:0000256" key="1">
    <source>
        <dbReference type="ARBA" id="ARBA00004123"/>
    </source>
</evidence>
<keyword evidence="3" id="KW-0238">DNA-binding</keyword>
<comment type="subcellular location">
    <subcellularLocation>
        <location evidence="1">Nucleus</location>
    </subcellularLocation>
</comment>
<dbReference type="InterPro" id="IPR046347">
    <property type="entry name" value="bZIP_sf"/>
</dbReference>
<dbReference type="GO" id="GO:0003677">
    <property type="term" value="F:DNA binding"/>
    <property type="evidence" value="ECO:0007669"/>
    <property type="project" value="UniProtKB-KW"/>
</dbReference>
<evidence type="ECO:0000256" key="5">
    <source>
        <dbReference type="ARBA" id="ARBA00023242"/>
    </source>
</evidence>
<sequence length="95" mass="11283">MTNRKHAKHKQVQERNRIAAEKCRMRKKEELARLQSDEQAIEQRHRMLSSCVDDLKEEILHLKTQLLQHTSCNCTLIHHHIEKEAQCYTDALGLR</sequence>
<keyword evidence="4" id="KW-0804">Transcription</keyword>
<dbReference type="HOGENOM" id="CLU_176441_0_0_1"/>
<dbReference type="InterPro" id="IPR004827">
    <property type="entry name" value="bZIP"/>
</dbReference>
<dbReference type="Pfam" id="PF00170">
    <property type="entry name" value="bZIP_1"/>
    <property type="match status" value="1"/>
</dbReference>
<dbReference type="GO" id="GO:0003700">
    <property type="term" value="F:DNA-binding transcription factor activity"/>
    <property type="evidence" value="ECO:0007669"/>
    <property type="project" value="InterPro"/>
</dbReference>
<dbReference type="EMBL" id="KI979744">
    <property type="protein sequence ID" value="EXK75875.1"/>
    <property type="molecule type" value="Genomic_DNA"/>
</dbReference>
<dbReference type="Gene3D" id="1.20.5.170">
    <property type="match status" value="1"/>
</dbReference>
<dbReference type="PRINTS" id="PR00043">
    <property type="entry name" value="LEUZIPPRJUN"/>
</dbReference>
<dbReference type="SUPFAM" id="SSF57959">
    <property type="entry name" value="Leucine zipper domain"/>
    <property type="match status" value="1"/>
</dbReference>
<dbReference type="CDD" id="cd14687">
    <property type="entry name" value="bZIP_ATF2"/>
    <property type="match status" value="1"/>
</dbReference>
<dbReference type="SMART" id="SM00338">
    <property type="entry name" value="BRLZ"/>
    <property type="match status" value="1"/>
</dbReference>